<dbReference type="EMBL" id="MFJJ01000021">
    <property type="protein sequence ID" value="OGG14385.1"/>
    <property type="molecule type" value="Genomic_DNA"/>
</dbReference>
<protein>
    <recommendedName>
        <fullName evidence="2">Glycosyltransferase RgtA/B/C/D-like domain-containing protein</fullName>
    </recommendedName>
</protein>
<evidence type="ECO:0000313" key="3">
    <source>
        <dbReference type="EMBL" id="OGG14385.1"/>
    </source>
</evidence>
<feature type="domain" description="Glycosyltransferase RgtA/B/C/D-like" evidence="2">
    <location>
        <begin position="63"/>
        <end position="208"/>
    </location>
</feature>
<sequence length="465" mass="53085">MTTRIAKYFFILTICIYATSIMFGWMNANVDSYFYWAIGEYFRSGMYPFTAPFIYTKPTTISPPLYGLFFILTHSISRSDILLHALQLGLLAMTSLLLYRMLRLYLQKPWAIIVSCLFALFPVNLVYASYVLTEIPAQFFVMLMVYLITMGIVKKQPFPISLAVFVISVAGLMKYNLMIYMPFTALLLFLFRRKMKFRDMVFPILAGIILGSWVLLNHAITGVWGLYDTKGTQLYNQFVAQTKLLPPENNPAVIRMRSLLPPGTDIAVAYWDIQQYLGWSLHSVWHDIDTVLFDVAWASVKTHPVEYLAHSVQNFARMHYGNAPHWTNIGNMGRTDVTGGTNIPYCETLDSVTMCAPVIMTVWSYPVWNAFIRTELKLFQMLSPFAFYLVLLPALVVSLLWATALSRIYAVIYLIGTIPIALTIHVDPRYIVPFYPIACLLIITSGKIVMEALVAIFSPVARRMR</sequence>
<reference evidence="3 4" key="1">
    <citation type="journal article" date="2016" name="Nat. Commun.">
        <title>Thousands of microbial genomes shed light on interconnected biogeochemical processes in an aquifer system.</title>
        <authorList>
            <person name="Anantharaman K."/>
            <person name="Brown C.T."/>
            <person name="Hug L.A."/>
            <person name="Sharon I."/>
            <person name="Castelle C.J."/>
            <person name="Probst A.J."/>
            <person name="Thomas B.C."/>
            <person name="Singh A."/>
            <person name="Wilkins M.J."/>
            <person name="Karaoz U."/>
            <person name="Brodie E.L."/>
            <person name="Williams K.H."/>
            <person name="Hubbard S.S."/>
            <person name="Banfield J.F."/>
        </authorList>
    </citation>
    <scope>NUCLEOTIDE SEQUENCE [LARGE SCALE GENOMIC DNA]</scope>
</reference>
<evidence type="ECO:0000313" key="4">
    <source>
        <dbReference type="Proteomes" id="UP000177416"/>
    </source>
</evidence>
<name>A0A1F5ZPW9_9BACT</name>
<feature type="transmembrane region" description="Helical" evidence="1">
    <location>
        <begin position="81"/>
        <end position="99"/>
    </location>
</feature>
<feature type="transmembrane region" description="Helical" evidence="1">
    <location>
        <begin position="378"/>
        <end position="401"/>
    </location>
</feature>
<gene>
    <name evidence="3" type="ORF">A2875_03460</name>
</gene>
<evidence type="ECO:0000259" key="2">
    <source>
        <dbReference type="Pfam" id="PF13231"/>
    </source>
</evidence>
<dbReference type="Proteomes" id="UP000177416">
    <property type="component" value="Unassembled WGS sequence"/>
</dbReference>
<keyword evidence="1" id="KW-1133">Transmembrane helix</keyword>
<proteinExistence type="predicted"/>
<feature type="transmembrane region" description="Helical" evidence="1">
    <location>
        <begin position="432"/>
        <end position="457"/>
    </location>
</feature>
<evidence type="ECO:0000256" key="1">
    <source>
        <dbReference type="SAM" id="Phobius"/>
    </source>
</evidence>
<feature type="transmembrane region" description="Helical" evidence="1">
    <location>
        <begin position="160"/>
        <end position="181"/>
    </location>
</feature>
<keyword evidence="1" id="KW-0812">Transmembrane</keyword>
<dbReference type="Pfam" id="PF13231">
    <property type="entry name" value="PMT_2"/>
    <property type="match status" value="1"/>
</dbReference>
<feature type="transmembrane region" description="Helical" evidence="1">
    <location>
        <begin position="201"/>
        <end position="227"/>
    </location>
</feature>
<feature type="transmembrane region" description="Helical" evidence="1">
    <location>
        <begin position="7"/>
        <end position="26"/>
    </location>
</feature>
<feature type="transmembrane region" description="Helical" evidence="1">
    <location>
        <begin position="135"/>
        <end position="153"/>
    </location>
</feature>
<comment type="caution">
    <text evidence="3">The sequence shown here is derived from an EMBL/GenBank/DDBJ whole genome shotgun (WGS) entry which is preliminary data.</text>
</comment>
<accession>A0A1F5ZPW9</accession>
<keyword evidence="1" id="KW-0472">Membrane</keyword>
<feature type="transmembrane region" description="Helical" evidence="1">
    <location>
        <begin position="408"/>
        <end position="426"/>
    </location>
</feature>
<organism evidence="3 4">
    <name type="scientific">Candidatus Gottesmanbacteria bacterium RIFCSPHIGHO2_01_FULL_46_14</name>
    <dbReference type="NCBI Taxonomy" id="1798380"/>
    <lineage>
        <taxon>Bacteria</taxon>
        <taxon>Candidatus Gottesmaniibacteriota</taxon>
    </lineage>
</organism>
<dbReference type="InterPro" id="IPR038731">
    <property type="entry name" value="RgtA/B/C-like"/>
</dbReference>
<feature type="transmembrane region" description="Helical" evidence="1">
    <location>
        <begin position="111"/>
        <end position="129"/>
    </location>
</feature>
<dbReference type="AlphaFoldDB" id="A0A1F5ZPW9"/>